<dbReference type="EMBL" id="CM007381">
    <property type="protein sequence ID" value="ONK81534.1"/>
    <property type="molecule type" value="Genomic_DNA"/>
</dbReference>
<feature type="compositionally biased region" description="Basic and acidic residues" evidence="1">
    <location>
        <begin position="128"/>
        <end position="137"/>
    </location>
</feature>
<dbReference type="Gramene" id="ONK81534">
    <property type="protein sequence ID" value="ONK81534"/>
    <property type="gene ID" value="A4U43_C01F30250"/>
</dbReference>
<sequence length="137" mass="14525">MSSHHGRVEHDATPGLSARRHVGGIGRSPGRAQGPRHVGRANVGTVEPAPCRSAHRSVAGRARRAAASGRRRSGRHGSAPPAPSGLTGPRRTSGRTVERTFRRRTVADALTARRARRSLRRATSATGRADRVRSAPA</sequence>
<name>A0A5P1FU84_ASPOF</name>
<evidence type="ECO:0000313" key="3">
    <source>
        <dbReference type="Proteomes" id="UP000243459"/>
    </source>
</evidence>
<protein>
    <submittedName>
        <fullName evidence="2">Uncharacterized protein</fullName>
    </submittedName>
</protein>
<feature type="compositionally biased region" description="Basic residues" evidence="1">
    <location>
        <begin position="61"/>
        <end position="75"/>
    </location>
</feature>
<evidence type="ECO:0000313" key="2">
    <source>
        <dbReference type="EMBL" id="ONK81534.1"/>
    </source>
</evidence>
<gene>
    <name evidence="2" type="ORF">A4U43_C01F30250</name>
</gene>
<dbReference type="AlphaFoldDB" id="A0A5P1FU84"/>
<reference evidence="3" key="1">
    <citation type="journal article" date="2017" name="Nat. Commun.">
        <title>The asparagus genome sheds light on the origin and evolution of a young Y chromosome.</title>
        <authorList>
            <person name="Harkess A."/>
            <person name="Zhou J."/>
            <person name="Xu C."/>
            <person name="Bowers J.E."/>
            <person name="Van der Hulst R."/>
            <person name="Ayyampalayam S."/>
            <person name="Mercati F."/>
            <person name="Riccardi P."/>
            <person name="McKain M.R."/>
            <person name="Kakrana A."/>
            <person name="Tang H."/>
            <person name="Ray J."/>
            <person name="Groenendijk J."/>
            <person name="Arikit S."/>
            <person name="Mathioni S.M."/>
            <person name="Nakano M."/>
            <person name="Shan H."/>
            <person name="Telgmann-Rauber A."/>
            <person name="Kanno A."/>
            <person name="Yue Z."/>
            <person name="Chen H."/>
            <person name="Li W."/>
            <person name="Chen Y."/>
            <person name="Xu X."/>
            <person name="Zhang Y."/>
            <person name="Luo S."/>
            <person name="Chen H."/>
            <person name="Gao J."/>
            <person name="Mao Z."/>
            <person name="Pires J.C."/>
            <person name="Luo M."/>
            <person name="Kudrna D."/>
            <person name="Wing R.A."/>
            <person name="Meyers B.C."/>
            <person name="Yi K."/>
            <person name="Kong H."/>
            <person name="Lavrijsen P."/>
            <person name="Sunseri F."/>
            <person name="Falavigna A."/>
            <person name="Ye Y."/>
            <person name="Leebens-Mack J.H."/>
            <person name="Chen G."/>
        </authorList>
    </citation>
    <scope>NUCLEOTIDE SEQUENCE [LARGE SCALE GENOMIC DNA]</scope>
    <source>
        <strain evidence="3">cv. DH0086</strain>
    </source>
</reference>
<feature type="region of interest" description="Disordered" evidence="1">
    <location>
        <begin position="1"/>
        <end position="137"/>
    </location>
</feature>
<keyword evidence="3" id="KW-1185">Reference proteome</keyword>
<proteinExistence type="predicted"/>
<evidence type="ECO:0000256" key="1">
    <source>
        <dbReference type="SAM" id="MobiDB-lite"/>
    </source>
</evidence>
<organism evidence="2 3">
    <name type="scientific">Asparagus officinalis</name>
    <name type="common">Garden asparagus</name>
    <dbReference type="NCBI Taxonomy" id="4686"/>
    <lineage>
        <taxon>Eukaryota</taxon>
        <taxon>Viridiplantae</taxon>
        <taxon>Streptophyta</taxon>
        <taxon>Embryophyta</taxon>
        <taxon>Tracheophyta</taxon>
        <taxon>Spermatophyta</taxon>
        <taxon>Magnoliopsida</taxon>
        <taxon>Liliopsida</taxon>
        <taxon>Asparagales</taxon>
        <taxon>Asparagaceae</taxon>
        <taxon>Asparagoideae</taxon>
        <taxon>Asparagus</taxon>
    </lineage>
</organism>
<feature type="compositionally biased region" description="Basic and acidic residues" evidence="1">
    <location>
        <begin position="1"/>
        <end position="12"/>
    </location>
</feature>
<accession>A0A5P1FU84</accession>
<dbReference type="Proteomes" id="UP000243459">
    <property type="component" value="Chromosome 1"/>
</dbReference>